<evidence type="ECO:0000256" key="1">
    <source>
        <dbReference type="SAM" id="MobiDB-lite"/>
    </source>
</evidence>
<sequence>MNEQAAAAVTAIRCIIVVTASPVSPLATHAPIECEHDFVQEEGQEVDESVEDDDEEDDEDVDEDDDDGVKSEDEQDVSSSVDL</sequence>
<proteinExistence type="predicted"/>
<accession>A0A2M4CBA6</accession>
<dbReference type="AlphaFoldDB" id="A0A2M4CBA6"/>
<feature type="compositionally biased region" description="Acidic residues" evidence="1">
    <location>
        <begin position="40"/>
        <end position="67"/>
    </location>
</feature>
<organism evidence="2">
    <name type="scientific">Anopheles marajoara</name>
    <dbReference type="NCBI Taxonomy" id="58244"/>
    <lineage>
        <taxon>Eukaryota</taxon>
        <taxon>Metazoa</taxon>
        <taxon>Ecdysozoa</taxon>
        <taxon>Arthropoda</taxon>
        <taxon>Hexapoda</taxon>
        <taxon>Insecta</taxon>
        <taxon>Pterygota</taxon>
        <taxon>Neoptera</taxon>
        <taxon>Endopterygota</taxon>
        <taxon>Diptera</taxon>
        <taxon>Nematocera</taxon>
        <taxon>Culicoidea</taxon>
        <taxon>Culicidae</taxon>
        <taxon>Anophelinae</taxon>
        <taxon>Anopheles</taxon>
    </lineage>
</organism>
<feature type="region of interest" description="Disordered" evidence="1">
    <location>
        <begin position="34"/>
        <end position="83"/>
    </location>
</feature>
<name>A0A2M4CBA6_9DIPT</name>
<protein>
    <submittedName>
        <fullName evidence="2">Putative secreted protein</fullName>
    </submittedName>
</protein>
<dbReference type="EMBL" id="GGFJ01013374">
    <property type="protein sequence ID" value="MBW62515.1"/>
    <property type="molecule type" value="Transcribed_RNA"/>
</dbReference>
<evidence type="ECO:0000313" key="2">
    <source>
        <dbReference type="EMBL" id="MBW62515.1"/>
    </source>
</evidence>
<reference evidence="2" key="1">
    <citation type="submission" date="2018-01" db="EMBL/GenBank/DDBJ databases">
        <title>An insight into the sialome of Amazonian anophelines.</title>
        <authorList>
            <person name="Ribeiro J.M."/>
            <person name="Scarpassa V."/>
            <person name="Calvo E."/>
        </authorList>
    </citation>
    <scope>NUCLEOTIDE SEQUENCE</scope>
    <source>
        <tissue evidence="2">Salivary glands</tissue>
    </source>
</reference>